<sequence length="1150" mass="124938">MTADAELVFRLTGGVTVTFGGREADPRIVGGPRCALVLGFLVVNRHRDVSLEELAEAVWPADRPQSWNAALRILFSRIRDTFRLVGLPADGLRSRSGGVRLTLPASLRSDLELAEMYCDTSLGNPQAVLHNARKALGLLTSAPLDGITGSWADHVRAEATRIRIRALEIDADGSLRASEYSRATQSAQSIIAIDPFRENAYRIAMSGYMALGERGQALAAAARCRQALAEELGTTPSAETENLYLEILRSDDHPTRVTVAAATPSIENSAVRIERTAERVTIDEAVIGAAHGRGQFIAVVGEAGTGKTTLVLEAMDRARAMGTTVLFGRCSEESLVSFEPFVEAIGRELDDLDPVTVQERLRTAGPGLVKLVPQRVRETSDGLVPSVEDDDRALTMSAVLEWLTSPTRRSPTMLVVDDLHWASTATLDVLRFVIHGSESASLTIIATVREEFTDRADLRSVLISPSRTRGVQRIELGAFDVEQVAAMVEASGSDLDPAALHDRTGGLPFFVSSLLTTDALRSHQQLPTSVAESVAHRVRVLGADALELLEVCSVIGLVSPRGVLRSAVEPMDDGAFAAAIDELSQARLITEFVSSSEVMIRHALVQESVYVQMPGVRRVHAHSRVARAFEDHGVDHEPDGFARMAYHLSHGLDSDRPRSVDYSIRAGDAANSIGAYEDAVSLYQFAAERLTPRGDSSARCRLLIKLGRAQRKARNPAFRSTLLGAAAMGRRLGDVDLHVSATLANNLYGILYVHIHIDHERIASLNDALHALEATGRDDGSSTAHLLAQLSIEQIWTTDHHTRRDLLLRAIDAARAADDTDALIAALSAVLVSLRTPHMATIRQDAYEELEKISSIAPTRTLDPMLTVWLARAQVVNGELAKAQHTIGRVSAAHTSRDRELGWLVSSIDFGISLAAGRLSQCDQQLEEIRSIPASPIETYSFGRLLAFVCGLRTLRGDMREIVDAANDMTERFDLVSSYRPILALAMADVGDVESAARLLSWYDKPRVAAIEVNHVWASSIAVLGRVAAQIGNTTVCEAVYDLMVDHADETISAVAVVYGVTHHHLADLSIALGQYDRARRHLDDALHVHRARGFDAWYAETLYLEALLAAKSSGRQPTDAIDRARRAADDTGATAVRRRIDALAGQWKA</sequence>
<dbReference type="Gene3D" id="1.10.10.10">
    <property type="entry name" value="Winged helix-like DNA-binding domain superfamily/Winged helix DNA-binding domain"/>
    <property type="match status" value="1"/>
</dbReference>
<evidence type="ECO:0000256" key="2">
    <source>
        <dbReference type="ARBA" id="ARBA00023163"/>
    </source>
</evidence>
<protein>
    <submittedName>
        <fullName evidence="5">Uncharacterized protein</fullName>
    </submittedName>
</protein>
<dbReference type="SUPFAM" id="SSF52540">
    <property type="entry name" value="P-loop containing nucleoside triphosphate hydrolases"/>
    <property type="match status" value="1"/>
</dbReference>
<proteinExistence type="predicted"/>
<dbReference type="SUPFAM" id="SSF46894">
    <property type="entry name" value="C-terminal effector domain of the bipartite response regulators"/>
    <property type="match status" value="1"/>
</dbReference>
<reference evidence="5 6" key="1">
    <citation type="submission" date="2017-10" db="EMBL/GenBank/DDBJ databases">
        <title>The draft genome sequence of Williamsia sp. BULT 1.1 isolated from the semi-arid grassland soils from South Africa.</title>
        <authorList>
            <person name="Kabwe M.H."/>
            <person name="Govender N."/>
            <person name="Mutseka Lunga P."/>
            <person name="Vikram S."/>
            <person name="Makhalanyane T.P."/>
        </authorList>
    </citation>
    <scope>NUCLEOTIDE SEQUENCE [LARGE SCALE GENOMIC DNA]</scope>
    <source>
        <strain evidence="5 6">BULT 1.1</strain>
    </source>
</reference>
<dbReference type="Pfam" id="PF13191">
    <property type="entry name" value="AAA_16"/>
    <property type="match status" value="1"/>
</dbReference>
<dbReference type="EMBL" id="PEBD01000004">
    <property type="protein sequence ID" value="PHV67852.1"/>
    <property type="molecule type" value="Genomic_DNA"/>
</dbReference>
<evidence type="ECO:0000313" key="5">
    <source>
        <dbReference type="EMBL" id="PHV67852.1"/>
    </source>
</evidence>
<organism evidence="5 6">
    <name type="scientific">Williamsia marianensis</name>
    <dbReference type="NCBI Taxonomy" id="85044"/>
    <lineage>
        <taxon>Bacteria</taxon>
        <taxon>Bacillati</taxon>
        <taxon>Actinomycetota</taxon>
        <taxon>Actinomycetes</taxon>
        <taxon>Mycobacteriales</taxon>
        <taxon>Nocardiaceae</taxon>
        <taxon>Williamsia</taxon>
    </lineage>
</organism>
<dbReference type="PANTHER" id="PTHR35807">
    <property type="entry name" value="TRANSCRIPTIONAL REGULATOR REDD-RELATED"/>
    <property type="match status" value="1"/>
</dbReference>
<gene>
    <name evidence="5" type="ORF">CSW57_00675</name>
</gene>
<dbReference type="SMART" id="SM00382">
    <property type="entry name" value="AAA"/>
    <property type="match status" value="1"/>
</dbReference>
<keyword evidence="1" id="KW-0805">Transcription regulation</keyword>
<dbReference type="InterPro" id="IPR027417">
    <property type="entry name" value="P-loop_NTPase"/>
</dbReference>
<dbReference type="SUPFAM" id="SSF48452">
    <property type="entry name" value="TPR-like"/>
    <property type="match status" value="2"/>
</dbReference>
<dbReference type="InterPro" id="IPR003593">
    <property type="entry name" value="AAA+_ATPase"/>
</dbReference>
<evidence type="ECO:0000259" key="4">
    <source>
        <dbReference type="SMART" id="SM01043"/>
    </source>
</evidence>
<dbReference type="Proteomes" id="UP000225108">
    <property type="component" value="Unassembled WGS sequence"/>
</dbReference>
<feature type="domain" description="Bacterial transcriptional activator" evidence="4">
    <location>
        <begin position="109"/>
        <end position="248"/>
    </location>
</feature>
<dbReference type="GO" id="GO:0006355">
    <property type="term" value="P:regulation of DNA-templated transcription"/>
    <property type="evidence" value="ECO:0007669"/>
    <property type="project" value="InterPro"/>
</dbReference>
<dbReference type="InterPro" id="IPR011990">
    <property type="entry name" value="TPR-like_helical_dom_sf"/>
</dbReference>
<evidence type="ECO:0000313" key="6">
    <source>
        <dbReference type="Proteomes" id="UP000225108"/>
    </source>
</evidence>
<dbReference type="AlphaFoldDB" id="A0A2G3PS29"/>
<evidence type="ECO:0000259" key="3">
    <source>
        <dbReference type="SMART" id="SM00382"/>
    </source>
</evidence>
<feature type="domain" description="AAA+ ATPase" evidence="3">
    <location>
        <begin position="293"/>
        <end position="478"/>
    </location>
</feature>
<dbReference type="GO" id="GO:0003677">
    <property type="term" value="F:DNA binding"/>
    <property type="evidence" value="ECO:0007669"/>
    <property type="project" value="InterPro"/>
</dbReference>
<dbReference type="SMART" id="SM01043">
    <property type="entry name" value="BTAD"/>
    <property type="match status" value="1"/>
</dbReference>
<dbReference type="Gene3D" id="3.40.50.300">
    <property type="entry name" value="P-loop containing nucleotide triphosphate hydrolases"/>
    <property type="match status" value="1"/>
</dbReference>
<dbReference type="RefSeq" id="WP_099381034.1">
    <property type="nucleotide sequence ID" value="NZ_PEBD01000004.1"/>
</dbReference>
<keyword evidence="2" id="KW-0804">Transcription</keyword>
<dbReference type="Pfam" id="PF03704">
    <property type="entry name" value="BTAD"/>
    <property type="match status" value="1"/>
</dbReference>
<dbReference type="InterPro" id="IPR005158">
    <property type="entry name" value="BTAD"/>
</dbReference>
<evidence type="ECO:0000256" key="1">
    <source>
        <dbReference type="ARBA" id="ARBA00023015"/>
    </source>
</evidence>
<dbReference type="InterPro" id="IPR041664">
    <property type="entry name" value="AAA_16"/>
</dbReference>
<dbReference type="PANTHER" id="PTHR35807:SF1">
    <property type="entry name" value="TRANSCRIPTIONAL REGULATOR REDD"/>
    <property type="match status" value="1"/>
</dbReference>
<dbReference type="Gene3D" id="1.25.40.10">
    <property type="entry name" value="Tetratricopeptide repeat domain"/>
    <property type="match status" value="2"/>
</dbReference>
<accession>A0A2G3PS29</accession>
<comment type="caution">
    <text evidence="5">The sequence shown here is derived from an EMBL/GenBank/DDBJ whole genome shotgun (WGS) entry which is preliminary data.</text>
</comment>
<dbReference type="InterPro" id="IPR051677">
    <property type="entry name" value="AfsR-DnrI-RedD_regulator"/>
</dbReference>
<dbReference type="InterPro" id="IPR036388">
    <property type="entry name" value="WH-like_DNA-bd_sf"/>
</dbReference>
<dbReference type="InterPro" id="IPR016032">
    <property type="entry name" value="Sig_transdc_resp-reg_C-effctor"/>
</dbReference>
<name>A0A2G3PS29_WILMA</name>